<accession>A0A0R0M541</accession>
<evidence type="ECO:0000313" key="1">
    <source>
        <dbReference type="EMBL" id="KRH94644.1"/>
    </source>
</evidence>
<comment type="caution">
    <text evidence="1">The sequence shown here is derived from an EMBL/GenBank/DDBJ whole genome shotgun (WGS) entry which is preliminary data.</text>
</comment>
<gene>
    <name evidence="1" type="ORF">M153_18500010025</name>
</gene>
<dbReference type="VEuPathDB" id="MicrosporidiaDB:M153_18500010025"/>
<proteinExistence type="predicted"/>
<dbReference type="AlphaFoldDB" id="A0A0R0M541"/>
<organism evidence="1 2">
    <name type="scientific">Pseudoloma neurophilia</name>
    <dbReference type="NCBI Taxonomy" id="146866"/>
    <lineage>
        <taxon>Eukaryota</taxon>
        <taxon>Fungi</taxon>
        <taxon>Fungi incertae sedis</taxon>
        <taxon>Microsporidia</taxon>
        <taxon>Pseudoloma</taxon>
    </lineage>
</organism>
<name>A0A0R0M541_9MICR</name>
<dbReference type="Proteomes" id="UP000051530">
    <property type="component" value="Unassembled WGS sequence"/>
</dbReference>
<protein>
    <submittedName>
        <fullName evidence="1">Uncharacterized protein</fullName>
    </submittedName>
</protein>
<sequence>MSKNKIIFNNFYFFNPVKSFRKKITENTVAFLKQKINNLF</sequence>
<reference evidence="1 2" key="1">
    <citation type="submission" date="2015-07" db="EMBL/GenBank/DDBJ databases">
        <title>The genome of Pseudoloma neurophilia, a relevant intracellular parasite of the zebrafish.</title>
        <authorList>
            <person name="Ndikumana S."/>
            <person name="Pelin A."/>
            <person name="Sanders J."/>
            <person name="Corradi N."/>
        </authorList>
    </citation>
    <scope>NUCLEOTIDE SEQUENCE [LARGE SCALE GENOMIC DNA]</scope>
    <source>
        <strain evidence="1 2">MK1</strain>
    </source>
</reference>
<evidence type="ECO:0000313" key="2">
    <source>
        <dbReference type="Proteomes" id="UP000051530"/>
    </source>
</evidence>
<dbReference type="EMBL" id="LGUB01000047">
    <property type="protein sequence ID" value="KRH94644.1"/>
    <property type="molecule type" value="Genomic_DNA"/>
</dbReference>
<keyword evidence="2" id="KW-1185">Reference proteome</keyword>